<organism evidence="3">
    <name type="scientific">Auxenochlorella protothecoides</name>
    <name type="common">Green microalga</name>
    <name type="synonym">Chlorella protothecoides</name>
    <dbReference type="NCBI Taxonomy" id="3075"/>
    <lineage>
        <taxon>Eukaryota</taxon>
        <taxon>Viridiplantae</taxon>
        <taxon>Chlorophyta</taxon>
        <taxon>core chlorophytes</taxon>
        <taxon>Trebouxiophyceae</taxon>
        <taxon>Chlorellales</taxon>
        <taxon>Chlorellaceae</taxon>
        <taxon>Auxenochlorella</taxon>
    </lineage>
</organism>
<feature type="transmembrane region" description="Helical" evidence="2">
    <location>
        <begin position="150"/>
        <end position="169"/>
    </location>
</feature>
<evidence type="ECO:0000256" key="1">
    <source>
        <dbReference type="SAM" id="MobiDB-lite"/>
    </source>
</evidence>
<sequence length="174" mass="18677">LCCGHSEDITTPDHLLCISNMSMAMNAGVRPCGQALAAGRCLPCAPMLHTSPIRRHSPPSGHPATLSKAEHPGRRGLTAARALPPLMQLPASLAEEVADPVTGGKLADLGQLTSGINPTQIILLLSPLLLYGTFYLYREKFDRKAKISDFLFIIAASAIAWNIISILVLKVRLF</sequence>
<reference evidence="3" key="1">
    <citation type="submission" date="2015-08" db="EMBL/GenBank/DDBJ databases">
        <authorList>
            <person name="Babu N.S."/>
            <person name="Beckwith C.J."/>
            <person name="Beseler K.G."/>
            <person name="Brison A."/>
            <person name="Carone J.V."/>
            <person name="Caskin T.P."/>
            <person name="Diamond M."/>
            <person name="Durham M.E."/>
            <person name="Foxe J.M."/>
            <person name="Go M."/>
            <person name="Henderson B.A."/>
            <person name="Jones I.B."/>
            <person name="McGettigan J.A."/>
            <person name="Micheletti S.J."/>
            <person name="Nasrallah M.E."/>
            <person name="Ortiz D."/>
            <person name="Piller C.R."/>
            <person name="Privatt S.R."/>
            <person name="Schneider S.L."/>
            <person name="Sharp S."/>
            <person name="Smith T.C."/>
            <person name="Stanton J.D."/>
            <person name="Ullery H.E."/>
            <person name="Wilson R.J."/>
            <person name="Serrano M.G."/>
            <person name="Buck G."/>
            <person name="Lee V."/>
            <person name="Wang Y."/>
            <person name="Carvalho R."/>
            <person name="Voegtly L."/>
            <person name="Shi R."/>
            <person name="Duckworth R."/>
            <person name="Johnson A."/>
            <person name="Loviza R."/>
            <person name="Walstead R."/>
            <person name="Shah Z."/>
            <person name="Kiflezghi M."/>
            <person name="Wade K."/>
            <person name="Ball S.L."/>
            <person name="Bradley K.W."/>
            <person name="Asai D.J."/>
            <person name="Bowman C.A."/>
            <person name="Russell D.A."/>
            <person name="Pope W.H."/>
            <person name="Jacobs-Sera D."/>
            <person name="Hendrix R.W."/>
            <person name="Hatfull G.F."/>
        </authorList>
    </citation>
    <scope>NUCLEOTIDE SEQUENCE</scope>
</reference>
<accession>A0A1D1ZTV1</accession>
<feature type="transmembrane region" description="Helical" evidence="2">
    <location>
        <begin position="121"/>
        <end position="138"/>
    </location>
</feature>
<proteinExistence type="predicted"/>
<evidence type="ECO:0000313" key="3">
    <source>
        <dbReference type="EMBL" id="JAT70113.1"/>
    </source>
</evidence>
<keyword evidence="2" id="KW-0812">Transmembrane</keyword>
<feature type="region of interest" description="Disordered" evidence="1">
    <location>
        <begin position="52"/>
        <end position="73"/>
    </location>
</feature>
<dbReference type="EMBL" id="GDKF01008509">
    <property type="protein sequence ID" value="JAT70113.1"/>
    <property type="molecule type" value="Transcribed_RNA"/>
</dbReference>
<dbReference type="AlphaFoldDB" id="A0A1D1ZTV1"/>
<gene>
    <name evidence="3" type="ORF">g.8627</name>
</gene>
<name>A0A1D1ZTV1_AUXPR</name>
<protein>
    <submittedName>
        <fullName evidence="3">Uncharacterized protein</fullName>
    </submittedName>
</protein>
<keyword evidence="2" id="KW-0472">Membrane</keyword>
<feature type="non-terminal residue" evidence="3">
    <location>
        <position position="1"/>
    </location>
</feature>
<keyword evidence="2" id="KW-1133">Transmembrane helix</keyword>
<evidence type="ECO:0000256" key="2">
    <source>
        <dbReference type="SAM" id="Phobius"/>
    </source>
</evidence>